<evidence type="ECO:0000256" key="15">
    <source>
        <dbReference type="RuleBase" id="RU003901"/>
    </source>
</evidence>
<dbReference type="EMBL" id="JANBPT010000227">
    <property type="protein sequence ID" value="KAJ1925348.1"/>
    <property type="molecule type" value="Genomic_DNA"/>
</dbReference>
<keyword evidence="10" id="KW-0271">Exosome</keyword>
<evidence type="ECO:0000256" key="4">
    <source>
        <dbReference type="ARBA" id="ARBA00005785"/>
    </source>
</evidence>
<dbReference type="GO" id="GO:0000176">
    <property type="term" value="C:nuclear exosome (RNase complex)"/>
    <property type="evidence" value="ECO:0007669"/>
    <property type="project" value="TreeGrafter"/>
</dbReference>
<keyword evidence="9" id="KW-0378">Hydrolase</keyword>
<evidence type="ECO:0000259" key="18">
    <source>
        <dbReference type="SMART" id="SM00955"/>
    </source>
</evidence>
<dbReference type="GO" id="GO:0000177">
    <property type="term" value="C:cytoplasmic exosome (RNase complex)"/>
    <property type="evidence" value="ECO:0007669"/>
    <property type="project" value="TreeGrafter"/>
</dbReference>
<comment type="caution">
    <text evidence="19">The sequence shown here is derived from an EMBL/GenBank/DDBJ whole genome shotgun (WGS) entry which is preliminary data.</text>
</comment>
<keyword evidence="11" id="KW-0269">Exonuclease</keyword>
<evidence type="ECO:0000256" key="14">
    <source>
        <dbReference type="ARBA" id="ARBA00077930"/>
    </source>
</evidence>
<dbReference type="Pfam" id="PF17215">
    <property type="entry name" value="Rrp44_S1"/>
    <property type="match status" value="1"/>
</dbReference>
<dbReference type="Proteomes" id="UP001150569">
    <property type="component" value="Unassembled WGS sequence"/>
</dbReference>
<dbReference type="OrthoDB" id="372421at2759"/>
<dbReference type="InterPro" id="IPR001900">
    <property type="entry name" value="RNase_II/R"/>
</dbReference>
<dbReference type="Gene3D" id="2.40.50.690">
    <property type="match status" value="1"/>
</dbReference>
<evidence type="ECO:0000256" key="1">
    <source>
        <dbReference type="ARBA" id="ARBA00001946"/>
    </source>
</evidence>
<evidence type="ECO:0000256" key="6">
    <source>
        <dbReference type="ARBA" id="ARBA00022552"/>
    </source>
</evidence>
<evidence type="ECO:0000256" key="11">
    <source>
        <dbReference type="ARBA" id="ARBA00022839"/>
    </source>
</evidence>
<dbReference type="Pfam" id="PF17849">
    <property type="entry name" value="OB_Dis3"/>
    <property type="match status" value="1"/>
</dbReference>
<evidence type="ECO:0000256" key="10">
    <source>
        <dbReference type="ARBA" id="ARBA00022835"/>
    </source>
</evidence>
<dbReference type="Pfam" id="PF00773">
    <property type="entry name" value="RNB"/>
    <property type="match status" value="1"/>
</dbReference>
<dbReference type="GO" id="GO:0071034">
    <property type="term" value="P:CUT catabolic process"/>
    <property type="evidence" value="ECO:0007669"/>
    <property type="project" value="UniProtKB-ARBA"/>
</dbReference>
<dbReference type="CDD" id="cd09862">
    <property type="entry name" value="PIN_Rrp44-like"/>
    <property type="match status" value="1"/>
</dbReference>
<dbReference type="InterPro" id="IPR033771">
    <property type="entry name" value="Rrp44_CSD1"/>
</dbReference>
<dbReference type="GO" id="GO:0004519">
    <property type="term" value="F:endonuclease activity"/>
    <property type="evidence" value="ECO:0007669"/>
    <property type="project" value="UniProtKB-KW"/>
</dbReference>
<keyword evidence="20" id="KW-1185">Reference proteome</keyword>
<dbReference type="GO" id="GO:0003723">
    <property type="term" value="F:RNA binding"/>
    <property type="evidence" value="ECO:0007669"/>
    <property type="project" value="UniProtKB-KW"/>
</dbReference>
<organism evidence="19 20">
    <name type="scientific">Tieghemiomyces parasiticus</name>
    <dbReference type="NCBI Taxonomy" id="78921"/>
    <lineage>
        <taxon>Eukaryota</taxon>
        <taxon>Fungi</taxon>
        <taxon>Fungi incertae sedis</taxon>
        <taxon>Zoopagomycota</taxon>
        <taxon>Kickxellomycotina</taxon>
        <taxon>Dimargaritomycetes</taxon>
        <taxon>Dimargaritales</taxon>
        <taxon>Dimargaritaceae</taxon>
        <taxon>Tieghemiomyces</taxon>
    </lineage>
</organism>
<accession>A0A9W8A7I7</accession>
<dbReference type="Gene3D" id="2.40.50.700">
    <property type="match status" value="1"/>
</dbReference>
<dbReference type="Pfam" id="PF17216">
    <property type="entry name" value="Rrp44_CSD1"/>
    <property type="match status" value="1"/>
</dbReference>
<comment type="cofactor">
    <cofactor evidence="1">
        <name>Mg(2+)</name>
        <dbReference type="ChEBI" id="CHEBI:18420"/>
    </cofactor>
</comment>
<dbReference type="InterPro" id="IPR041505">
    <property type="entry name" value="Dis3_CSD2"/>
</dbReference>
<dbReference type="Gene3D" id="3.40.50.1010">
    <property type="entry name" value="5'-nuclease"/>
    <property type="match status" value="1"/>
</dbReference>
<dbReference type="PANTHER" id="PTHR23355:SF35">
    <property type="entry name" value="EXOSOME COMPLEX EXONUCLEASE RRP44"/>
    <property type="match status" value="1"/>
</dbReference>
<evidence type="ECO:0000313" key="19">
    <source>
        <dbReference type="EMBL" id="KAJ1925348.1"/>
    </source>
</evidence>
<dbReference type="GO" id="GO:0016075">
    <property type="term" value="P:rRNA catabolic process"/>
    <property type="evidence" value="ECO:0007669"/>
    <property type="project" value="TreeGrafter"/>
</dbReference>
<feature type="region of interest" description="Disordered" evidence="16">
    <location>
        <begin position="971"/>
        <end position="1006"/>
    </location>
</feature>
<keyword evidence="8" id="KW-0255">Endonuclease</keyword>
<dbReference type="AlphaFoldDB" id="A0A9W8A7I7"/>
<keyword evidence="6" id="KW-0698">rRNA processing</keyword>
<evidence type="ECO:0000313" key="20">
    <source>
        <dbReference type="Proteomes" id="UP001150569"/>
    </source>
</evidence>
<dbReference type="PROSITE" id="PS01175">
    <property type="entry name" value="RIBONUCLEASE_II"/>
    <property type="match status" value="1"/>
</dbReference>
<dbReference type="SUPFAM" id="SSF50249">
    <property type="entry name" value="Nucleic acid-binding proteins"/>
    <property type="match status" value="3"/>
</dbReference>
<dbReference type="SMART" id="SM00955">
    <property type="entry name" value="RNB"/>
    <property type="match status" value="1"/>
</dbReference>
<dbReference type="GO" id="GO:0005730">
    <property type="term" value="C:nucleolus"/>
    <property type="evidence" value="ECO:0007669"/>
    <property type="project" value="UniProtKB-SubCell"/>
</dbReference>
<comment type="subcellular location">
    <subcellularLocation>
        <location evidence="2">Cytoplasm</location>
    </subcellularLocation>
    <subcellularLocation>
        <location evidence="3">Nucleus</location>
        <location evidence="3">Nucleolus</location>
    </subcellularLocation>
</comment>
<dbReference type="InterPro" id="IPR033770">
    <property type="entry name" value="RRP44_S1"/>
</dbReference>
<comment type="similarity">
    <text evidence="4 15">Belongs to the RNR ribonuclease family.</text>
</comment>
<evidence type="ECO:0000256" key="13">
    <source>
        <dbReference type="ARBA" id="ARBA00023242"/>
    </source>
</evidence>
<protein>
    <recommendedName>
        <fullName evidence="14">Ribosomal RNA-processing protein 44</fullName>
    </recommendedName>
</protein>
<evidence type="ECO:0000259" key="17">
    <source>
        <dbReference type="SMART" id="SM00670"/>
    </source>
</evidence>
<dbReference type="PANTHER" id="PTHR23355">
    <property type="entry name" value="RIBONUCLEASE"/>
    <property type="match status" value="1"/>
</dbReference>
<feature type="domain" description="PIN" evidence="17">
    <location>
        <begin position="78"/>
        <end position="202"/>
    </location>
</feature>
<evidence type="ECO:0000256" key="7">
    <source>
        <dbReference type="ARBA" id="ARBA00022722"/>
    </source>
</evidence>
<dbReference type="SUPFAM" id="SSF88723">
    <property type="entry name" value="PIN domain-like"/>
    <property type="match status" value="1"/>
</dbReference>
<proteinExistence type="inferred from homology"/>
<keyword evidence="7" id="KW-0540">Nuclease</keyword>
<keyword evidence="12" id="KW-0694">RNA-binding</keyword>
<evidence type="ECO:0000256" key="9">
    <source>
        <dbReference type="ARBA" id="ARBA00022801"/>
    </source>
</evidence>
<evidence type="ECO:0000256" key="2">
    <source>
        <dbReference type="ARBA" id="ARBA00004496"/>
    </source>
</evidence>
<feature type="domain" description="RNB" evidence="18">
    <location>
        <begin position="497"/>
        <end position="829"/>
    </location>
</feature>
<dbReference type="Gene3D" id="2.40.50.140">
    <property type="entry name" value="Nucleic acid-binding proteins"/>
    <property type="match status" value="1"/>
</dbReference>
<feature type="region of interest" description="Disordered" evidence="16">
    <location>
        <begin position="329"/>
        <end position="357"/>
    </location>
</feature>
<dbReference type="InterPro" id="IPR002716">
    <property type="entry name" value="PIN_dom"/>
</dbReference>
<dbReference type="InterPro" id="IPR029060">
    <property type="entry name" value="PIN-like_dom_sf"/>
</dbReference>
<dbReference type="GO" id="GO:0006364">
    <property type="term" value="P:rRNA processing"/>
    <property type="evidence" value="ECO:0007669"/>
    <property type="project" value="UniProtKB-KW"/>
</dbReference>
<evidence type="ECO:0000256" key="3">
    <source>
        <dbReference type="ARBA" id="ARBA00004604"/>
    </source>
</evidence>
<dbReference type="FunFam" id="2.40.50.700:FF:000001">
    <property type="entry name" value="Exosome complex exonuclease exoribonuclease (Rrp44)"/>
    <property type="match status" value="1"/>
</dbReference>
<feature type="compositionally biased region" description="Acidic residues" evidence="16">
    <location>
        <begin position="329"/>
        <end position="338"/>
    </location>
</feature>
<evidence type="ECO:0000256" key="5">
    <source>
        <dbReference type="ARBA" id="ARBA00022490"/>
    </source>
</evidence>
<name>A0A9W8A7I7_9FUNG</name>
<evidence type="ECO:0000256" key="16">
    <source>
        <dbReference type="SAM" id="MobiDB-lite"/>
    </source>
</evidence>
<sequence length="1043" mass="116441">MLRSKAYMKKTRKGNVVRVVKEHYLRDDIVCSVRGCQVCDFAALDTLTTSVNANHKFTVAHPVLGNTPRTTSTVPVPSFIIPDTNVLYHQVDVIEHPAFKDVVILQTCLDELKNLSMPTYHRIRNVISDPDRRFYVFSNEHHRETFVERLKDESPNDRNDRAIRRAVQWYGRHLANQPSGSSDGFPTQLGAVLLTDDADNRRRATAEGIPNVSVAEYLRSFTEYPELLDMVSQSSVGNEADRRVSYPEYVSKLTMTNGLSSGRYIQGTLNISTHNYLEGSLFGKVDGVERAIAVVGRDHMNRAVHGDVVAVELLPESEWLRAPTAIRIEEDEDEQEEVEDKKEAPEKVASTDSTTASVEAKPTARVVSIVRRNWRSYCGHIEAKSVRGNAQAQATQNVLFTAMDRRIPRIKIRTRQAHQLVGQRIVIAIDSWPRDSKYPLGHFVKSLGAAGDRATETEVLLMEHDVPYQEFSKQVMADLPAEGDTWVVKDDEHLAGRQDFRHLDVCSIDPPGCTDIDDALHCVALPNGNFQVGVHIADVTHFVFPNTAMDKEASVRCTTVYLVDRRIDMLPSLLGTNLCSLHCNVDRLSFSCVWELDAEANVVDVQFSKSVIRSRHSFTYAEAQARIDDPALTDSVTEGIRSLNQLAKQLRRRRIARGALTLSSPEVRFSLEHDSQDPVDVEMKELQETNALVEEFMLLANISVAQRIHQTFPDTSMLRRHPTPPPSNFETLAQSLLAHGFELRTDSSLALSTSLDRAVKPDDPYFNQLVRIMTTRCMMQAVYFCSGTIPEEDFQHYGLATPIYTHFTSPIRRYADVLVHRLLEACINPNAAYIPMLHDKHKMAEQAETLNYRHRMAQQAARSSVELYTHLFFRNKEVYEKGYISRVLKNGFAVLVPKYGIEGFVYGTAEKSSDSGSSDPAATELLTYDPSGNTLRNAESGITLAMFTRVHVRITVEQQGVDGTIRSGVAATAGGESADGSGEVTGAEPSADEVKSATTSPEEPTLREKMQMRLVEPAIPGLCVPAPAGTTNGSDRKTKRSKK</sequence>
<reference evidence="19" key="1">
    <citation type="submission" date="2022-07" db="EMBL/GenBank/DDBJ databases">
        <title>Phylogenomic reconstructions and comparative analyses of Kickxellomycotina fungi.</title>
        <authorList>
            <person name="Reynolds N.K."/>
            <person name="Stajich J.E."/>
            <person name="Barry K."/>
            <person name="Grigoriev I.V."/>
            <person name="Crous P."/>
            <person name="Smith M.E."/>
        </authorList>
    </citation>
    <scope>NUCLEOTIDE SEQUENCE</scope>
    <source>
        <strain evidence="19">RSA 861</strain>
    </source>
</reference>
<evidence type="ECO:0000256" key="12">
    <source>
        <dbReference type="ARBA" id="ARBA00022884"/>
    </source>
</evidence>
<dbReference type="SMART" id="SM00670">
    <property type="entry name" value="PINc"/>
    <property type="match status" value="1"/>
</dbReference>
<dbReference type="InterPro" id="IPR022966">
    <property type="entry name" value="RNase_II/R_CS"/>
</dbReference>
<gene>
    <name evidence="19" type="primary">DIS3_1</name>
    <name evidence="19" type="ORF">IWQ60_004611</name>
</gene>
<keyword evidence="5" id="KW-0963">Cytoplasm</keyword>
<dbReference type="GO" id="GO:0071031">
    <property type="term" value="P:nuclear mRNA surveillance of mRNA 3'-end processing"/>
    <property type="evidence" value="ECO:0007669"/>
    <property type="project" value="TreeGrafter"/>
</dbReference>
<dbReference type="FunFam" id="3.40.50.1010:FF:000010">
    <property type="entry name" value="Exosome complex exonuclease DIS3"/>
    <property type="match status" value="1"/>
</dbReference>
<dbReference type="InterPro" id="IPR050180">
    <property type="entry name" value="RNR_Ribonuclease"/>
</dbReference>
<dbReference type="InterPro" id="IPR012340">
    <property type="entry name" value="NA-bd_OB-fold"/>
</dbReference>
<evidence type="ECO:0000256" key="8">
    <source>
        <dbReference type="ARBA" id="ARBA00022759"/>
    </source>
</evidence>
<dbReference type="GO" id="GO:0000175">
    <property type="term" value="F:3'-5'-RNA exonuclease activity"/>
    <property type="evidence" value="ECO:0007669"/>
    <property type="project" value="UniProtKB-ARBA"/>
</dbReference>
<dbReference type="Pfam" id="PF13638">
    <property type="entry name" value="PIN_4"/>
    <property type="match status" value="1"/>
</dbReference>
<feature type="region of interest" description="Disordered" evidence="16">
    <location>
        <begin position="1019"/>
        <end position="1043"/>
    </location>
</feature>
<keyword evidence="13" id="KW-0539">Nucleus</keyword>